<comment type="similarity">
    <text evidence="1">Belongs to the aspartate-semialdehyde dehydrogenase family.</text>
</comment>
<gene>
    <name evidence="3" type="ORF">BGP80_20310</name>
</gene>
<dbReference type="InterPro" id="IPR000534">
    <property type="entry name" value="Semialdehyde_DH_NAD-bd"/>
</dbReference>
<dbReference type="CDD" id="cd18129">
    <property type="entry name" value="ASADH_C_USG1_like"/>
    <property type="match status" value="1"/>
</dbReference>
<protein>
    <submittedName>
        <fullName evidence="3">Aspartate-semialdehyde dehydrogenase</fullName>
    </submittedName>
</protein>
<dbReference type="PANTHER" id="PTHR46278">
    <property type="entry name" value="DEHYDROGENASE, PUTATIVE-RELATED"/>
    <property type="match status" value="1"/>
</dbReference>
<dbReference type="SUPFAM" id="SSF51735">
    <property type="entry name" value="NAD(P)-binding Rossmann-fold domains"/>
    <property type="match status" value="1"/>
</dbReference>
<evidence type="ECO:0000313" key="3">
    <source>
        <dbReference type="EMBL" id="POF90159.1"/>
    </source>
</evidence>
<dbReference type="PIRSF" id="PIRSF000148">
    <property type="entry name" value="ASA_dh"/>
    <property type="match status" value="1"/>
</dbReference>
<dbReference type="NCBIfam" id="NF004224">
    <property type="entry name" value="PRK05671.1"/>
    <property type="match status" value="1"/>
</dbReference>
<dbReference type="NCBIfam" id="NF005957">
    <property type="entry name" value="PRK08040.1"/>
    <property type="match status" value="1"/>
</dbReference>
<dbReference type="SUPFAM" id="SSF55347">
    <property type="entry name" value="Glyceraldehyde-3-phosphate dehydrogenase-like, C-terminal domain"/>
    <property type="match status" value="1"/>
</dbReference>
<reference evidence="3 4" key="2">
    <citation type="submission" date="2018-03" db="EMBL/GenBank/DDBJ databases">
        <title>Draft genome of Pseudomonas putida strain KT-27.</title>
        <authorList>
            <person name="Yoshizawa S."/>
            <person name="Khan N.H."/>
            <person name="Nishimura M."/>
            <person name="Chiura H.X."/>
            <person name="Ogura Y."/>
            <person name="Hayashi T."/>
            <person name="Kogure K."/>
        </authorList>
    </citation>
    <scope>NUCLEOTIDE SEQUENCE [LARGE SCALE GENOMIC DNA]</scope>
    <source>
        <strain evidence="3 4">KT-27</strain>
    </source>
</reference>
<reference evidence="3 4" key="1">
    <citation type="submission" date="2016-08" db="EMBL/GenBank/DDBJ databases">
        <authorList>
            <person name="Seilhamer J.J."/>
        </authorList>
    </citation>
    <scope>NUCLEOTIDE SEQUENCE [LARGE SCALE GENOMIC DNA]</scope>
    <source>
        <strain evidence="3 4">KT-27</strain>
    </source>
</reference>
<dbReference type="InterPro" id="IPR036291">
    <property type="entry name" value="NAD(P)-bd_dom_sf"/>
</dbReference>
<proteinExistence type="inferred from homology"/>
<dbReference type="RefSeq" id="WP_103438103.1">
    <property type="nucleotide sequence ID" value="NZ_MIND01000018.1"/>
</dbReference>
<evidence type="ECO:0000256" key="1">
    <source>
        <dbReference type="ARBA" id="ARBA00010584"/>
    </source>
</evidence>
<evidence type="ECO:0000313" key="4">
    <source>
        <dbReference type="Proteomes" id="UP000237194"/>
    </source>
</evidence>
<dbReference type="Pfam" id="PF01118">
    <property type="entry name" value="Semialdhyde_dh"/>
    <property type="match status" value="1"/>
</dbReference>
<dbReference type="SMART" id="SM00859">
    <property type="entry name" value="Semialdhyde_dh"/>
    <property type="match status" value="1"/>
</dbReference>
<dbReference type="GO" id="GO:0046983">
    <property type="term" value="F:protein dimerization activity"/>
    <property type="evidence" value="ECO:0007669"/>
    <property type="project" value="InterPro"/>
</dbReference>
<dbReference type="GO" id="GO:0008652">
    <property type="term" value="P:amino acid biosynthetic process"/>
    <property type="evidence" value="ECO:0007669"/>
    <property type="project" value="InterPro"/>
</dbReference>
<name>A0A2S3WH29_PSEPU</name>
<accession>A0A2S3WH29</accession>
<feature type="domain" description="Semialdehyde dehydrogenase NAD-binding" evidence="2">
    <location>
        <begin position="6"/>
        <end position="118"/>
    </location>
</feature>
<dbReference type="GO" id="GO:0016620">
    <property type="term" value="F:oxidoreductase activity, acting on the aldehyde or oxo group of donors, NAD or NADP as acceptor"/>
    <property type="evidence" value="ECO:0007669"/>
    <property type="project" value="InterPro"/>
</dbReference>
<dbReference type="PANTHER" id="PTHR46278:SF2">
    <property type="entry name" value="ASPARTATE-SEMIALDEHYDE DEHYDROGENASE"/>
    <property type="match status" value="1"/>
</dbReference>
<dbReference type="Gene3D" id="3.30.360.10">
    <property type="entry name" value="Dihydrodipicolinate Reductase, domain 2"/>
    <property type="match status" value="1"/>
</dbReference>
<dbReference type="Gene3D" id="3.40.50.720">
    <property type="entry name" value="NAD(P)-binding Rossmann-like Domain"/>
    <property type="match status" value="1"/>
</dbReference>
<comment type="caution">
    <text evidence="3">The sequence shown here is derived from an EMBL/GenBank/DDBJ whole genome shotgun (WGS) entry which is preliminary data.</text>
</comment>
<evidence type="ECO:0000259" key="2">
    <source>
        <dbReference type="SMART" id="SM00859"/>
    </source>
</evidence>
<dbReference type="AlphaFoldDB" id="A0A2S3WH29"/>
<organism evidence="3 4">
    <name type="scientific">Pseudomonas putida</name>
    <name type="common">Arthrobacter siderocapsulatus</name>
    <dbReference type="NCBI Taxonomy" id="303"/>
    <lineage>
        <taxon>Bacteria</taxon>
        <taxon>Pseudomonadati</taxon>
        <taxon>Pseudomonadota</taxon>
        <taxon>Gammaproteobacteria</taxon>
        <taxon>Pseudomonadales</taxon>
        <taxon>Pseudomonadaceae</taxon>
        <taxon>Pseudomonas</taxon>
    </lineage>
</organism>
<dbReference type="Proteomes" id="UP000237194">
    <property type="component" value="Unassembled WGS sequence"/>
</dbReference>
<dbReference type="EMBL" id="MIND01000018">
    <property type="protein sequence ID" value="POF90159.1"/>
    <property type="molecule type" value="Genomic_DNA"/>
</dbReference>
<sequence>MSQPLDIAVIGATGSVGETLVQILEELEFPVGTLHLLASMESAGSSVMFAGKKVRVREVDSFDFSQVKLAFFAAGPAVSRSFASKAHAAGCSVIDLSGELEHAVALVPEANPEQVAGLSLPALITSPSASAVALAVALAPLKGLLDIERVQVMASLAVSAQGKEAVGELARQTAELLNARPLEPRFFDRQIAFNVLAQVGAVDAHGHSAVERRLVKELRALLDIPALKISVSCVQVPVFFGDSLSVAVQSRRPVDLGAVNQALEAAASIELVEADDYPTPVGDAVGQDVVYVGRVRHGIDEPEQLNLWLTTDNLRKGAALNAVQVGQLLLKHRL</sequence>
<dbReference type="GO" id="GO:0051287">
    <property type="term" value="F:NAD binding"/>
    <property type="evidence" value="ECO:0007669"/>
    <property type="project" value="InterPro"/>
</dbReference>
<dbReference type="InterPro" id="IPR012280">
    <property type="entry name" value="Semialdhyde_DH_dimer_dom"/>
</dbReference>
<dbReference type="NCBIfam" id="NF011456">
    <property type="entry name" value="PRK14874.1"/>
    <property type="match status" value="1"/>
</dbReference>
<dbReference type="Pfam" id="PF02774">
    <property type="entry name" value="Semialdhyde_dhC"/>
    <property type="match status" value="1"/>
</dbReference>